<accession>A0A5M9QTN4</accession>
<dbReference type="InterPro" id="IPR002872">
    <property type="entry name" value="Proline_DH_dom"/>
</dbReference>
<gene>
    <name evidence="6" type="ORF">F4V45_00085</name>
</gene>
<proteinExistence type="predicted"/>
<dbReference type="PANTHER" id="PTHR42862">
    <property type="entry name" value="DELTA-1-PYRROLINE-5-CARBOXYLATE DEHYDROGENASE 1, ISOFORM A-RELATED"/>
    <property type="match status" value="1"/>
</dbReference>
<feature type="domain" description="Aldehyde dehydrogenase" evidence="4">
    <location>
        <begin position="547"/>
        <end position="903"/>
    </location>
</feature>
<dbReference type="RefSeq" id="WP_150336507.1">
    <property type="nucleotide sequence ID" value="NZ_JAERIX010000056.1"/>
</dbReference>
<keyword evidence="2" id="KW-0520">NAD</keyword>
<dbReference type="PANTHER" id="PTHR42862:SF1">
    <property type="entry name" value="DELTA-1-PYRROLINE-5-CARBOXYLATE DEHYDROGENASE 2, ISOFORM A-RELATED"/>
    <property type="match status" value="1"/>
</dbReference>
<name>A0A5M9QTN4_9HELI</name>
<dbReference type="InterPro" id="IPR016161">
    <property type="entry name" value="Ald_DH/histidinol_DH"/>
</dbReference>
<dbReference type="Gene3D" id="3.40.309.10">
    <property type="entry name" value="Aldehyde Dehydrogenase, Chain A, domain 2"/>
    <property type="match status" value="1"/>
</dbReference>
<dbReference type="GO" id="GO:0004657">
    <property type="term" value="F:proline dehydrogenase activity"/>
    <property type="evidence" value="ECO:0007669"/>
    <property type="project" value="UniProtKB-ARBA"/>
</dbReference>
<dbReference type="GO" id="GO:0009898">
    <property type="term" value="C:cytoplasmic side of plasma membrane"/>
    <property type="evidence" value="ECO:0007669"/>
    <property type="project" value="TreeGrafter"/>
</dbReference>
<keyword evidence="3" id="KW-0175">Coiled coil</keyword>
<organism evidence="6 7">
    <name type="scientific">Helicobacter canis</name>
    <dbReference type="NCBI Taxonomy" id="29419"/>
    <lineage>
        <taxon>Bacteria</taxon>
        <taxon>Pseudomonadati</taxon>
        <taxon>Campylobacterota</taxon>
        <taxon>Epsilonproteobacteria</taxon>
        <taxon>Campylobacterales</taxon>
        <taxon>Helicobacteraceae</taxon>
        <taxon>Helicobacter</taxon>
    </lineage>
</organism>
<dbReference type="InterPro" id="IPR015590">
    <property type="entry name" value="Aldehyde_DH_dom"/>
</dbReference>
<evidence type="ECO:0000259" key="5">
    <source>
        <dbReference type="Pfam" id="PF01619"/>
    </source>
</evidence>
<evidence type="ECO:0000256" key="2">
    <source>
        <dbReference type="ARBA" id="ARBA00023027"/>
    </source>
</evidence>
<evidence type="ECO:0000313" key="6">
    <source>
        <dbReference type="EMBL" id="KAA8711417.1"/>
    </source>
</evidence>
<dbReference type="EMBL" id="VXKE01000001">
    <property type="protein sequence ID" value="KAA8711417.1"/>
    <property type="molecule type" value="Genomic_DNA"/>
</dbReference>
<evidence type="ECO:0000256" key="1">
    <source>
        <dbReference type="ARBA" id="ARBA00023002"/>
    </source>
</evidence>
<dbReference type="SUPFAM" id="SSF51730">
    <property type="entry name" value="FAD-linked oxidoreductase"/>
    <property type="match status" value="1"/>
</dbReference>
<dbReference type="InterPro" id="IPR029041">
    <property type="entry name" value="FAD-linked_oxidoreductase-like"/>
</dbReference>
<evidence type="ECO:0000313" key="7">
    <source>
        <dbReference type="Proteomes" id="UP000323707"/>
    </source>
</evidence>
<evidence type="ECO:0000259" key="4">
    <source>
        <dbReference type="Pfam" id="PF00171"/>
    </source>
</evidence>
<dbReference type="AlphaFoldDB" id="A0A5M9QTN4"/>
<keyword evidence="1" id="KW-0560">Oxidoreductase</keyword>
<dbReference type="InterPro" id="IPR016163">
    <property type="entry name" value="Ald_DH_C"/>
</dbReference>
<dbReference type="Proteomes" id="UP000323707">
    <property type="component" value="Unassembled WGS sequence"/>
</dbReference>
<dbReference type="GO" id="GO:0003842">
    <property type="term" value="F:L-glutamate gamma-semialdehyde dehydrogenase activity"/>
    <property type="evidence" value="ECO:0007669"/>
    <property type="project" value="TreeGrafter"/>
</dbReference>
<dbReference type="InterPro" id="IPR050485">
    <property type="entry name" value="Proline_metab_enzyme"/>
</dbReference>
<reference evidence="6 7" key="1">
    <citation type="submission" date="2019-09" db="EMBL/GenBank/DDBJ databases">
        <title>Draft genome sequence of various Type strains from the CCUG.</title>
        <authorList>
            <person name="Pineiro-Iglesias B."/>
            <person name="Tunovic T."/>
            <person name="Unosson C."/>
            <person name="Inganas E."/>
            <person name="Ohlen M."/>
            <person name="Cardew S."/>
            <person name="Jensie-Markopoulos S."/>
            <person name="Salva-Serra F."/>
            <person name="Jaen-Luchoro D."/>
            <person name="Karlsson R."/>
            <person name="Svensson-Stadler L."/>
            <person name="Chun J."/>
            <person name="Moore E."/>
        </authorList>
    </citation>
    <scope>NUCLEOTIDE SEQUENCE [LARGE SCALE GENOMIC DNA]</scope>
    <source>
        <strain evidence="6 7">CCUG 32756T</strain>
    </source>
</reference>
<dbReference type="SUPFAM" id="SSF53720">
    <property type="entry name" value="ALDH-like"/>
    <property type="match status" value="1"/>
</dbReference>
<dbReference type="Pfam" id="PF00171">
    <property type="entry name" value="Aldedh"/>
    <property type="match status" value="1"/>
</dbReference>
<feature type="domain" description="Proline dehydrogenase" evidence="5">
    <location>
        <begin position="140"/>
        <end position="423"/>
    </location>
</feature>
<protein>
    <submittedName>
        <fullName evidence="6">Aldehyde dehydrogenase family protein</fullName>
    </submittedName>
</protein>
<sequence length="1144" mass="128499">MPIQSLTTKQHKELVAQALEFATKLQEQVQDSISARERRFYYKMQHIIENPEYKALFIELLDSSVHTKDMAHNFELIKRILSRYEFGEFFTSYEKVLLFVFLQVGRYAPSLSVPLFIQQIRKDSSLMLAFGAPESSANSATYYFIAKRALSTAIIHDNIKLCKRALESRHITHISIKPSAFFIWLWGGDYARMQGDLAQSLQELFAYARAQQHSQGVPKVITLDMEEHQFLELSVNAFMEALSGYGEIEAGIALQAYVPESYSYLERLCAYAKDRVDSGGKPVYIRLVKGANMQAQKLYASQHNVALPIFSQKLHTDANYKKMLHYVMDSTRYRFIKLGVASHNVFELAYAYTLIQHCVEPEYREHFVFEMSMGISMQASRILGAYHKLMLYTPVCDDKSFKDAIAYLLRRLDENTSEENFMRNYYAMRVGDESWQKQEAMFMESLAYIPQVSSAPICQRDNSSEACLQASIYEMDTDFFAQATYHKFAQALAQALPQARIQASFGASVENDEQAQIISSFDGQSALGEVVFASAFDEKALLAPYSPVENLSAVFSKAAESLQARRGEIIKLATLESGKVPMETDMELSELITLLRFYPASLRDLCTKHPQVSLQPKGRGLVVGSAHSHLSVVFSAVLASLACGNQVVFKPSSLVVCSSFVVCECLWGAGIGRNVLCFMPMRRDRFQQALAQMPEDFFAFAVGFGQARSMESIALSQPNLLAHTIGFNAMIVTKFADYDQAIAHAVSSAFFYGGVGLRKLSVLIVEQGVFDDESFRQRLLECANSLRYGSPLELDNALGVVLDKKAREKLEKLQGTKLESSSPYMGANIIYTTPDGLQAMEWHLPVLYVIKAADLAHAIELANTMSGDICALESLDEDEWGYFHSNAKASTLLINEPTIHTASAQIISAPIGSLMRKIGAKNDILQFVRCVQNAPDDNLATSIIEPKFKRLLESGELGEERERILHNALLQAKSYVYYRNAEFNVSHDYALEYGKKHLLSYEAVRVVAYRVSIGDSLQDMLGVIIGAQACKAKLIVSFEEINEELEFLRQNLASLGLLAELVQESRDSFLARIHASQMVRYHANPSPSDPIYKTAVIHRKPVVYAKPFANGRFELLGYYKERVLSVAHHRYGVFAENKLAKLLG</sequence>
<feature type="coiled-coil region" evidence="3">
    <location>
        <begin position="1031"/>
        <end position="1058"/>
    </location>
</feature>
<dbReference type="Gene3D" id="3.20.20.220">
    <property type="match status" value="1"/>
</dbReference>
<comment type="caution">
    <text evidence="6">The sequence shown here is derived from an EMBL/GenBank/DDBJ whole genome shotgun (WGS) entry which is preliminary data.</text>
</comment>
<dbReference type="Gene3D" id="3.40.605.10">
    <property type="entry name" value="Aldehyde Dehydrogenase, Chain A, domain 1"/>
    <property type="match status" value="1"/>
</dbReference>
<dbReference type="GO" id="GO:0010133">
    <property type="term" value="P:L-proline catabolic process to L-glutamate"/>
    <property type="evidence" value="ECO:0007669"/>
    <property type="project" value="TreeGrafter"/>
</dbReference>
<evidence type="ECO:0000256" key="3">
    <source>
        <dbReference type="SAM" id="Coils"/>
    </source>
</evidence>
<dbReference type="InterPro" id="IPR016162">
    <property type="entry name" value="Ald_DH_N"/>
</dbReference>
<dbReference type="Pfam" id="PF01619">
    <property type="entry name" value="Pro_dh"/>
    <property type="match status" value="1"/>
</dbReference>